<sequence length="84" mass="8633">MTGPDHYREAERLATMARCLTRGSEPDPVAGAAVAAEAQVHATLALAAATAMQAPVDGCEPGMSGLEWAEWRRAINGEPAGGDA</sequence>
<comment type="caution">
    <text evidence="1">The sequence shown here is derived from an EMBL/GenBank/DDBJ whole genome shotgun (WGS) entry which is preliminary data.</text>
</comment>
<name>A0A6G4X8J2_9ACTN</name>
<accession>A0A6G4X8J2</accession>
<evidence type="ECO:0000313" key="2">
    <source>
        <dbReference type="Proteomes" id="UP000477722"/>
    </source>
</evidence>
<protein>
    <submittedName>
        <fullName evidence="1">Uncharacterized protein</fullName>
    </submittedName>
</protein>
<dbReference type="Proteomes" id="UP000477722">
    <property type="component" value="Unassembled WGS sequence"/>
</dbReference>
<dbReference type="AlphaFoldDB" id="A0A6G4X8J2"/>
<gene>
    <name evidence="1" type="ORF">G5C65_32510</name>
</gene>
<dbReference type="RefSeq" id="WP_165302630.1">
    <property type="nucleotide sequence ID" value="NZ_JAAKZZ010000586.1"/>
</dbReference>
<reference evidence="1 2" key="1">
    <citation type="submission" date="2020-02" db="EMBL/GenBank/DDBJ databases">
        <title>Whole-genome analyses of novel actinobacteria.</title>
        <authorList>
            <person name="Sahin N."/>
            <person name="Tatar D."/>
        </authorList>
    </citation>
    <scope>NUCLEOTIDE SEQUENCE [LARGE SCALE GENOMIC DNA]</scope>
    <source>
        <strain evidence="1 2">SB3404</strain>
    </source>
</reference>
<organism evidence="1 2">
    <name type="scientific">Streptomyces boncukensis</name>
    <dbReference type="NCBI Taxonomy" id="2711219"/>
    <lineage>
        <taxon>Bacteria</taxon>
        <taxon>Bacillati</taxon>
        <taxon>Actinomycetota</taxon>
        <taxon>Actinomycetes</taxon>
        <taxon>Kitasatosporales</taxon>
        <taxon>Streptomycetaceae</taxon>
        <taxon>Streptomyces</taxon>
    </lineage>
</organism>
<dbReference type="EMBL" id="JAAKZZ010000586">
    <property type="protein sequence ID" value="NGO72981.1"/>
    <property type="molecule type" value="Genomic_DNA"/>
</dbReference>
<keyword evidence="2" id="KW-1185">Reference proteome</keyword>
<proteinExistence type="predicted"/>
<evidence type="ECO:0000313" key="1">
    <source>
        <dbReference type="EMBL" id="NGO72981.1"/>
    </source>
</evidence>